<proteinExistence type="predicted"/>
<dbReference type="AlphaFoldDB" id="A0A6J6RSD2"/>
<reference evidence="1" key="1">
    <citation type="submission" date="2020-05" db="EMBL/GenBank/DDBJ databases">
        <authorList>
            <person name="Chiriac C."/>
            <person name="Salcher M."/>
            <person name="Ghai R."/>
            <person name="Kavagutti S V."/>
        </authorList>
    </citation>
    <scope>NUCLEOTIDE SEQUENCE</scope>
</reference>
<dbReference type="EMBL" id="CAEZXY010000153">
    <property type="protein sequence ID" value="CAB4725241.1"/>
    <property type="molecule type" value="Genomic_DNA"/>
</dbReference>
<gene>
    <name evidence="1" type="ORF">UFOPK2624_01990</name>
</gene>
<accession>A0A6J6RSD2</accession>
<sequence length="246" mass="26725">MFEKFKAKRAAAKVVREAKAEAMRAAKLVAERESLRKPILDELGFAEARLDAVKNFHGVTGADKPDDINVVVKAGESIYCHVTDAVLVEPKKGPGQWNGRSQGLSMPIPGTRLRYRVGASKGTFEQGEEKPTPIDTGTFTVTSTRAIFAGQKQSREWPWSKLLSVTHYDPGWTAMAVSNRQKISGVGVDSANRELFEFWIDLAVARATDDVASLEADCQSDVDQLTEQLNGLGPAPTSVGELPPAN</sequence>
<organism evidence="1">
    <name type="scientific">freshwater metagenome</name>
    <dbReference type="NCBI Taxonomy" id="449393"/>
    <lineage>
        <taxon>unclassified sequences</taxon>
        <taxon>metagenomes</taxon>
        <taxon>ecological metagenomes</taxon>
    </lineage>
</organism>
<name>A0A6J6RSD2_9ZZZZ</name>
<protein>
    <submittedName>
        <fullName evidence="1">Unannotated protein</fullName>
    </submittedName>
</protein>
<evidence type="ECO:0000313" key="1">
    <source>
        <dbReference type="EMBL" id="CAB4725241.1"/>
    </source>
</evidence>